<dbReference type="GO" id="GO:0003729">
    <property type="term" value="F:mRNA binding"/>
    <property type="evidence" value="ECO:0007669"/>
    <property type="project" value="TreeGrafter"/>
</dbReference>
<dbReference type="PANTHER" id="PTHR12854">
    <property type="entry name" value="ATAXIN 2-RELATED"/>
    <property type="match status" value="1"/>
</dbReference>
<comment type="caution">
    <text evidence="3">The sequence shown here is derived from an EMBL/GenBank/DDBJ whole genome shotgun (WGS) entry which is preliminary data.</text>
</comment>
<feature type="compositionally biased region" description="Pro residues" evidence="1">
    <location>
        <begin position="677"/>
        <end position="689"/>
    </location>
</feature>
<name>A0A4Y9XQF4_9AGAM</name>
<feature type="region of interest" description="Disordered" evidence="1">
    <location>
        <begin position="305"/>
        <end position="324"/>
    </location>
</feature>
<keyword evidence="4" id="KW-1185">Reference proteome</keyword>
<feature type="region of interest" description="Disordered" evidence="1">
    <location>
        <begin position="329"/>
        <end position="369"/>
    </location>
</feature>
<evidence type="ECO:0000256" key="1">
    <source>
        <dbReference type="SAM" id="MobiDB-lite"/>
    </source>
</evidence>
<feature type="region of interest" description="Disordered" evidence="1">
    <location>
        <begin position="588"/>
        <end position="613"/>
    </location>
</feature>
<dbReference type="InterPro" id="IPR045117">
    <property type="entry name" value="ATXN2-like"/>
</dbReference>
<accession>A0A4Y9XQF4</accession>
<dbReference type="InterPro" id="IPR009604">
    <property type="entry name" value="LsmAD_domain"/>
</dbReference>
<feature type="domain" description="LsmAD" evidence="2">
    <location>
        <begin position="230"/>
        <end position="302"/>
    </location>
</feature>
<protein>
    <recommendedName>
        <fullName evidence="2">LsmAD domain-containing protein</fullName>
    </recommendedName>
</protein>
<feature type="region of interest" description="Disordered" evidence="1">
    <location>
        <begin position="668"/>
        <end position="692"/>
    </location>
</feature>
<dbReference type="AlphaFoldDB" id="A0A4Y9XQF4"/>
<feature type="region of interest" description="Disordered" evidence="1">
    <location>
        <begin position="528"/>
        <end position="564"/>
    </location>
</feature>
<organism evidence="3 4">
    <name type="scientific">Dentipellis fragilis</name>
    <dbReference type="NCBI Taxonomy" id="205917"/>
    <lineage>
        <taxon>Eukaryota</taxon>
        <taxon>Fungi</taxon>
        <taxon>Dikarya</taxon>
        <taxon>Basidiomycota</taxon>
        <taxon>Agaricomycotina</taxon>
        <taxon>Agaricomycetes</taxon>
        <taxon>Russulales</taxon>
        <taxon>Hericiaceae</taxon>
        <taxon>Dentipellis</taxon>
    </lineage>
</organism>
<feature type="compositionally biased region" description="Low complexity" evidence="1">
    <location>
        <begin position="596"/>
        <end position="605"/>
    </location>
</feature>
<dbReference type="Proteomes" id="UP000298327">
    <property type="component" value="Unassembled WGS sequence"/>
</dbReference>
<dbReference type="STRING" id="205917.A0A4Y9XQF4"/>
<feature type="compositionally biased region" description="Low complexity" evidence="1">
    <location>
        <begin position="344"/>
        <end position="364"/>
    </location>
</feature>
<dbReference type="GO" id="GO:0010494">
    <property type="term" value="C:cytoplasmic stress granule"/>
    <property type="evidence" value="ECO:0007669"/>
    <property type="project" value="TreeGrafter"/>
</dbReference>
<dbReference type="EMBL" id="SEOQ01001328">
    <property type="protein sequence ID" value="TFY52326.1"/>
    <property type="molecule type" value="Genomic_DNA"/>
</dbReference>
<gene>
    <name evidence="3" type="ORF">EVG20_g10598</name>
</gene>
<proteinExistence type="predicted"/>
<feature type="region of interest" description="Disordered" evidence="1">
    <location>
        <begin position="494"/>
        <end position="516"/>
    </location>
</feature>
<evidence type="ECO:0000313" key="3">
    <source>
        <dbReference type="EMBL" id="TFY52326.1"/>
    </source>
</evidence>
<evidence type="ECO:0000259" key="2">
    <source>
        <dbReference type="SMART" id="SM01272"/>
    </source>
</evidence>
<dbReference type="GO" id="GO:0034063">
    <property type="term" value="P:stress granule assembly"/>
    <property type="evidence" value="ECO:0007669"/>
    <property type="project" value="TreeGrafter"/>
</dbReference>
<sequence length="792" mass="83346">MASVRQPKPSRKGPPNDSGPNRRPAWGSMGRSSPAFSPSPNSARLPNGPPPANSSAAPAFPPLANPVAPRQDAPQDKVLQALTGLTGTTITLTTKTSQRYEGVVASTAGEGDTAGVSLRDVKEISTPGAPLKDQFFIASTNIDTWASGPADAKVPNGDSFKTDTDISHKLQQRRERELTAWADSPLPPSLSPLSPALGTRNLAHSDDITFGTGASTTTSWDQFDANERLFGVKTAFDEDQYTTKLDRTAKDFKEREKRAQVIANEILGATTNNPHIAEERSMNNTDENGTNEEDKYGAVVRGTNAYVPPGARKQPAGGAKAPEIPKVAVNAPDGTAVSQPETGSSSSKAPSPAPTSATNANASKPPADALPAFRDFVTHEKQRLTQKRIAIVKNERDKRMAELVKFSQSFKLNKPIPDDLVTILAKDEDKQRQIREKSNQDAASAQARAIAIAGAAAAAAPSASSKNIAAAQAKAVKGVIPPSASAGNALGLSGPGLGKGGESKGAAPSTNGGAGKRISMFIQPIPAFKGKSSAPQKPTVNTSGQALQAGKGANGGTPVLTPTTANKLNVNASSFKPNPKAVAFTPVSASPNTAVSPSIASASPKPKGESPPTPNPFFGNRVLKKQPVHVKDDFNPFKYNKVAEATAVSAIWPYQGKRYMQMFPPVSLQPQQQSPHMAPPGPPPMPPPSYEEDSAAQAAAATRGYVYAYPPYGYPGQPMMPGMAPPPPGAYMPGPYMQHMPYPPSMPPPNGQWDCIQVPRTLLTPTIQLCTLPHKWRRCHVSTPPSPPGRSI</sequence>
<feature type="compositionally biased region" description="Low complexity" evidence="1">
    <location>
        <begin position="32"/>
        <end position="43"/>
    </location>
</feature>
<dbReference type="Pfam" id="PF06741">
    <property type="entry name" value="LsmAD"/>
    <property type="match status" value="1"/>
</dbReference>
<feature type="compositionally biased region" description="Polar residues" evidence="1">
    <location>
        <begin position="533"/>
        <end position="546"/>
    </location>
</feature>
<feature type="region of interest" description="Disordered" evidence="1">
    <location>
        <begin position="1"/>
        <end position="76"/>
    </location>
</feature>
<evidence type="ECO:0000313" key="4">
    <source>
        <dbReference type="Proteomes" id="UP000298327"/>
    </source>
</evidence>
<dbReference type="OrthoDB" id="2275718at2759"/>
<reference evidence="3 4" key="1">
    <citation type="submission" date="2019-02" db="EMBL/GenBank/DDBJ databases">
        <title>Genome sequencing of the rare red list fungi Dentipellis fragilis.</title>
        <authorList>
            <person name="Buettner E."/>
            <person name="Kellner H."/>
        </authorList>
    </citation>
    <scope>NUCLEOTIDE SEQUENCE [LARGE SCALE GENOMIC DNA]</scope>
    <source>
        <strain evidence="3 4">DSM 105465</strain>
    </source>
</reference>
<dbReference type="PANTHER" id="PTHR12854:SF7">
    <property type="entry name" value="ATAXIN-2 HOMOLOG"/>
    <property type="match status" value="1"/>
</dbReference>
<dbReference type="SMART" id="SM01272">
    <property type="entry name" value="LsmAD"/>
    <property type="match status" value="1"/>
</dbReference>